<keyword evidence="12 20" id="KW-1133">Transmembrane helix</keyword>
<dbReference type="CDD" id="cd00284">
    <property type="entry name" value="Cytochrome_b_N"/>
    <property type="match status" value="1"/>
</dbReference>
<evidence type="ECO:0000256" key="16">
    <source>
        <dbReference type="ARBA" id="ARBA00023136"/>
    </source>
</evidence>
<dbReference type="PANTHER" id="PTHR19271">
    <property type="entry name" value="CYTOCHROME B"/>
    <property type="match status" value="1"/>
</dbReference>
<dbReference type="PANTHER" id="PTHR19271:SF16">
    <property type="entry name" value="CYTOCHROME B"/>
    <property type="match status" value="1"/>
</dbReference>
<evidence type="ECO:0000256" key="2">
    <source>
        <dbReference type="ARBA" id="ARBA00004448"/>
    </source>
</evidence>
<dbReference type="GO" id="GO:0005743">
    <property type="term" value="C:mitochondrial inner membrane"/>
    <property type="evidence" value="ECO:0007669"/>
    <property type="project" value="UniProtKB-SubCell"/>
</dbReference>
<keyword evidence="14" id="KW-0830">Ubiquinone</keyword>
<keyword evidence="11 20" id="KW-0249">Electron transport</keyword>
<dbReference type="CDD" id="cd00290">
    <property type="entry name" value="cytochrome_b_C"/>
    <property type="match status" value="1"/>
</dbReference>
<evidence type="ECO:0000256" key="12">
    <source>
        <dbReference type="ARBA" id="ARBA00022989"/>
    </source>
</evidence>
<geneLocation type="mitochondrion" evidence="23"/>
<evidence type="ECO:0000313" key="23">
    <source>
        <dbReference type="EMBL" id="ADM46684.1"/>
    </source>
</evidence>
<dbReference type="GO" id="GO:0045275">
    <property type="term" value="C:respiratory chain complex III"/>
    <property type="evidence" value="ECO:0007669"/>
    <property type="project" value="InterPro"/>
</dbReference>
<evidence type="ECO:0000256" key="3">
    <source>
        <dbReference type="ARBA" id="ARBA00011088"/>
    </source>
</evidence>
<evidence type="ECO:0000256" key="19">
    <source>
        <dbReference type="PIRSR" id="PIRSR038885-2"/>
    </source>
</evidence>
<keyword evidence="5 20" id="KW-0813">Transport</keyword>
<organism evidence="23">
    <name type="scientific">Microtus arvalis</name>
    <name type="common">Common vole</name>
    <name type="synonym">Field vole</name>
    <dbReference type="NCBI Taxonomy" id="47230"/>
    <lineage>
        <taxon>Eukaryota</taxon>
        <taxon>Metazoa</taxon>
        <taxon>Chordata</taxon>
        <taxon>Craniata</taxon>
        <taxon>Vertebrata</taxon>
        <taxon>Euteleostomi</taxon>
        <taxon>Mammalia</taxon>
        <taxon>Eutheria</taxon>
        <taxon>Euarchontoglires</taxon>
        <taxon>Glires</taxon>
        <taxon>Rodentia</taxon>
        <taxon>Myomorpha</taxon>
        <taxon>Muroidea</taxon>
        <taxon>Cricetidae</taxon>
        <taxon>Arvicolinae</taxon>
        <taxon>Microtus</taxon>
    </lineage>
</organism>
<evidence type="ECO:0000256" key="8">
    <source>
        <dbReference type="ARBA" id="ARBA00022692"/>
    </source>
</evidence>
<feature type="binding site" description="axial binding residue" evidence="19">
    <location>
        <position position="182"/>
    </location>
    <ligand>
        <name>heme b</name>
        <dbReference type="ChEBI" id="CHEBI:60344"/>
        <label>b562</label>
    </ligand>
    <ligandPart>
        <name>Fe</name>
        <dbReference type="ChEBI" id="CHEBI:18248"/>
    </ligandPart>
</feature>
<dbReference type="PROSITE" id="PS51002">
    <property type="entry name" value="CYTB_NTER"/>
    <property type="match status" value="1"/>
</dbReference>
<feature type="transmembrane region" description="Helical" evidence="20">
    <location>
        <begin position="87"/>
        <end position="107"/>
    </location>
</feature>
<feature type="transmembrane region" description="Helical" evidence="20">
    <location>
        <begin position="229"/>
        <end position="246"/>
    </location>
</feature>
<evidence type="ECO:0000256" key="7">
    <source>
        <dbReference type="ARBA" id="ARBA00022660"/>
    </source>
</evidence>
<keyword evidence="15 20" id="KW-0496">Mitochondrion</keyword>
<keyword evidence="13 19" id="KW-0408">Iron</keyword>
<evidence type="ECO:0000259" key="21">
    <source>
        <dbReference type="PROSITE" id="PS51002"/>
    </source>
</evidence>
<accession>G8Z5X0</accession>
<dbReference type="InterPro" id="IPR027387">
    <property type="entry name" value="Cytb/b6-like_sf"/>
</dbReference>
<dbReference type="GO" id="GO:0046872">
    <property type="term" value="F:metal ion binding"/>
    <property type="evidence" value="ECO:0007669"/>
    <property type="project" value="UniProtKB-UniRule"/>
</dbReference>
<evidence type="ECO:0000256" key="14">
    <source>
        <dbReference type="ARBA" id="ARBA00023075"/>
    </source>
</evidence>
<feature type="domain" description="Cytochrome b/b6 C-terminal region profile" evidence="22">
    <location>
        <begin position="210"/>
        <end position="380"/>
    </location>
</feature>
<dbReference type="SUPFAM" id="SSF81648">
    <property type="entry name" value="a domain/subunit of cytochrome bc1 complex (Ubiquinol-cytochrome c reductase)"/>
    <property type="match status" value="1"/>
</dbReference>
<name>G8Z5X0_MICAR</name>
<gene>
    <name evidence="23" type="primary">CYTB</name>
</gene>
<dbReference type="Gene3D" id="1.20.810.10">
    <property type="entry name" value="Cytochrome Bc1 Complex, Chain C"/>
    <property type="match status" value="1"/>
</dbReference>
<evidence type="ECO:0000256" key="17">
    <source>
        <dbReference type="ARBA" id="ARBA00061233"/>
    </source>
</evidence>
<feature type="binding site" description="axial binding residue" evidence="19">
    <location>
        <position position="83"/>
    </location>
    <ligand>
        <name>heme b</name>
        <dbReference type="ChEBI" id="CHEBI:60344"/>
        <label>b562</label>
    </ligand>
    <ligandPart>
        <name>Fe</name>
        <dbReference type="ChEBI" id="CHEBI:18248"/>
    </ligandPart>
</feature>
<feature type="domain" description="Cytochrome b/b6 N-terminal region profile" evidence="21">
    <location>
        <begin position="1"/>
        <end position="209"/>
    </location>
</feature>
<evidence type="ECO:0000256" key="4">
    <source>
        <dbReference type="ARBA" id="ARBA00013531"/>
    </source>
</evidence>
<dbReference type="InterPro" id="IPR036150">
    <property type="entry name" value="Cyt_b/b6_C_sf"/>
</dbReference>
<comment type="subunit">
    <text evidence="3">The cytochrome bc1 complex contains 11 subunits: 3 respiratory subunits (MT-CYB, CYC1 and UQCRFS1), 2 core proteins (UQCRC1 and UQCRC2) and 6 low-molecular weight proteins (UQCRH/QCR6, UQCRB/QCR7, UQCRQ/QCR8, UQCR10/QCR9, UQCR11/QCR10 and a cleavage product of UQCRFS1). This cytochrome bc1 complex then forms a dimer.</text>
</comment>
<feature type="binding site" evidence="18">
    <location>
        <position position="201"/>
    </location>
    <ligand>
        <name>a ubiquinone</name>
        <dbReference type="ChEBI" id="CHEBI:16389"/>
    </ligand>
</feature>
<evidence type="ECO:0000256" key="6">
    <source>
        <dbReference type="ARBA" id="ARBA00022617"/>
    </source>
</evidence>
<protein>
    <recommendedName>
        <fullName evidence="4 20">Cytochrome b</fullName>
    </recommendedName>
</protein>
<dbReference type="InterPro" id="IPR048259">
    <property type="entry name" value="Cytochrome_b_N_euk/bac"/>
</dbReference>
<keyword evidence="7 20" id="KW-0679">Respiratory chain</keyword>
<evidence type="ECO:0000256" key="18">
    <source>
        <dbReference type="PIRSR" id="PIRSR038885-1"/>
    </source>
</evidence>
<evidence type="ECO:0000313" key="24">
    <source>
        <dbReference type="EMBL" id="ADM46685.1"/>
    </source>
</evidence>
<feature type="transmembrane region" description="Helical" evidence="20">
    <location>
        <begin position="30"/>
        <end position="52"/>
    </location>
</feature>
<dbReference type="Pfam" id="PF00032">
    <property type="entry name" value="Cytochrom_B_C"/>
    <property type="match status" value="1"/>
</dbReference>
<keyword evidence="6 19" id="KW-0349">Heme</keyword>
<evidence type="ECO:0000256" key="11">
    <source>
        <dbReference type="ARBA" id="ARBA00022982"/>
    </source>
</evidence>
<dbReference type="InterPro" id="IPR005798">
    <property type="entry name" value="Cyt_b/b6_C"/>
</dbReference>
<dbReference type="PROSITE" id="PS51003">
    <property type="entry name" value="CYTB_CTER"/>
    <property type="match status" value="1"/>
</dbReference>
<dbReference type="Pfam" id="PF00033">
    <property type="entry name" value="Cytochrome_B"/>
    <property type="match status" value="1"/>
</dbReference>
<feature type="transmembrane region" description="Helical" evidence="20">
    <location>
        <begin position="319"/>
        <end position="339"/>
    </location>
</feature>
<evidence type="ECO:0000256" key="15">
    <source>
        <dbReference type="ARBA" id="ARBA00023128"/>
    </source>
</evidence>
<dbReference type="GO" id="GO:0006122">
    <property type="term" value="P:mitochondrial electron transport, ubiquinol to cytochrome c"/>
    <property type="evidence" value="ECO:0007669"/>
    <property type="project" value="TreeGrafter"/>
</dbReference>
<sequence length="380" mass="42795">MTVIRKKHPLIKIINHSFIDLPAPSNISSWWNFGSLLGLCLIVQILTGLFLAMHYTSDTATAFSSVAHICRDVNYGWLIRYMHANGASMFFICLFLHVGRGVYYGSYNMIETWNMGIVLLFAVMATAFMGYVLPWGQMSFWGATVITNLLSAIPYIGTTLVEWIWGGFSVDKATLTRFFAFHFILPFIITALVLVHLLFLHETGSNNPTGLNSDADKIPFHPYFTVKDFLGVLILLMAFMILTLFFPDILGDPDNYTPANPLNTPPHIKPEWYFLFAYAILRSIPNKLGGVLALILSIVILAFMPLLHTSKQRALTFRPITQTMYWILVADLLVLTWIGGQPVEYPFIIIGQTASIAYFAIIVIFMPIAGMIENDIMDLD</sequence>
<evidence type="ECO:0000256" key="5">
    <source>
        <dbReference type="ARBA" id="ARBA00022448"/>
    </source>
</evidence>
<evidence type="ECO:0000256" key="1">
    <source>
        <dbReference type="ARBA" id="ARBA00002566"/>
    </source>
</evidence>
<evidence type="ECO:0000256" key="10">
    <source>
        <dbReference type="ARBA" id="ARBA00022792"/>
    </source>
</evidence>
<feature type="binding site" description="axial binding residue" evidence="19">
    <location>
        <position position="97"/>
    </location>
    <ligand>
        <name>heme b</name>
        <dbReference type="ChEBI" id="CHEBI:60344"/>
        <label>b566</label>
    </ligand>
    <ligandPart>
        <name>Fe</name>
        <dbReference type="ChEBI" id="CHEBI:18248"/>
    </ligandPart>
</feature>
<feature type="binding site" description="axial binding residue" evidence="19">
    <location>
        <position position="196"/>
    </location>
    <ligand>
        <name>heme b</name>
        <dbReference type="ChEBI" id="CHEBI:60344"/>
        <label>b566</label>
    </ligand>
    <ligandPart>
        <name>Fe</name>
        <dbReference type="ChEBI" id="CHEBI:18248"/>
    </ligandPart>
</feature>
<dbReference type="FunFam" id="1.20.810.10:FF:000002">
    <property type="entry name" value="Cytochrome b"/>
    <property type="match status" value="1"/>
</dbReference>
<keyword evidence="10" id="KW-0999">Mitochondrion inner membrane</keyword>
<comment type="cofactor">
    <cofactor evidence="20">
        <name>heme b</name>
        <dbReference type="ChEBI" id="CHEBI:60344"/>
    </cofactor>
    <text evidence="20">Binds 2 heme groups non-covalently.</text>
</comment>
<keyword evidence="8 20" id="KW-0812">Transmembrane</keyword>
<feature type="transmembrane region" description="Helical" evidence="20">
    <location>
        <begin position="345"/>
        <end position="369"/>
    </location>
</feature>
<dbReference type="GO" id="GO:0016491">
    <property type="term" value="F:oxidoreductase activity"/>
    <property type="evidence" value="ECO:0007669"/>
    <property type="project" value="UniProtKB-UniRule"/>
</dbReference>
<dbReference type="EMBL" id="GU190525">
    <property type="protein sequence ID" value="ADM46686.1"/>
    <property type="molecule type" value="Genomic_DNA"/>
</dbReference>
<keyword evidence="9 19" id="KW-0479">Metal-binding</keyword>
<evidence type="ECO:0000259" key="22">
    <source>
        <dbReference type="PROSITE" id="PS51003"/>
    </source>
</evidence>
<evidence type="ECO:0000256" key="9">
    <source>
        <dbReference type="ARBA" id="ARBA00022723"/>
    </source>
</evidence>
<dbReference type="InterPro" id="IPR030689">
    <property type="entry name" value="Cytochrome_b"/>
</dbReference>
<comment type="similarity">
    <text evidence="17 20">Belongs to the cytochrome b family.</text>
</comment>
<comment type="function">
    <text evidence="1 20">Component of the ubiquinol-cytochrome c reductase complex (complex III or cytochrome b-c1 complex) that is part of the mitochondrial respiratory chain. The b-c1 complex mediates electron transfer from ubiquinol to cytochrome c. Contributes to the generation of a proton gradient across the mitochondrial membrane that is then used for ATP synthesis.</text>
</comment>
<comment type="cofactor">
    <cofactor evidence="19">
        <name>heme</name>
        <dbReference type="ChEBI" id="CHEBI:30413"/>
    </cofactor>
    <text evidence="19">Binds 2 heme groups non-covalently.</text>
</comment>
<feature type="transmembrane region" description="Helical" evidence="20">
    <location>
        <begin position="288"/>
        <end position="307"/>
    </location>
</feature>
<reference evidence="23" key="1">
    <citation type="journal article" date="2013" name="Mol. Ecol.">
        <title>Divergent evolutionary processes associated with colonization of offshore islands.</title>
        <authorList>
            <person name="Martinkova N."/>
            <person name="Barnett R."/>
            <person name="Cucchi T."/>
            <person name="Struchen R."/>
            <person name="Pascal M."/>
            <person name="Pascal M."/>
            <person name="Fischer M.C."/>
            <person name="Higham T."/>
            <person name="Brace S."/>
            <person name="Ho S.Y."/>
            <person name="Quere J.P."/>
            <person name="O'Higgins P."/>
            <person name="Excoffier L."/>
            <person name="Heckel G."/>
            <person name="Rus Hoelzel A."/>
            <person name="Dobney K.M."/>
            <person name="Searle J.B."/>
        </authorList>
    </citation>
    <scope>NUCLEOTIDE SEQUENCE</scope>
    <source>
        <strain evidence="23">MA321</strain>
        <strain evidence="24">MA322</strain>
        <strain evidence="25">MA323</strain>
    </source>
</reference>
<dbReference type="InterPro" id="IPR005797">
    <property type="entry name" value="Cyt_b/b6_N"/>
</dbReference>
<dbReference type="GO" id="GO:0008121">
    <property type="term" value="F:quinol-cytochrome-c reductase activity"/>
    <property type="evidence" value="ECO:0007669"/>
    <property type="project" value="InterPro"/>
</dbReference>
<evidence type="ECO:0000256" key="20">
    <source>
        <dbReference type="RuleBase" id="RU362117"/>
    </source>
</evidence>
<feature type="transmembrane region" description="Helical" evidence="20">
    <location>
        <begin position="178"/>
        <end position="200"/>
    </location>
</feature>
<evidence type="ECO:0000313" key="25">
    <source>
        <dbReference type="EMBL" id="ADM46686.1"/>
    </source>
</evidence>
<dbReference type="PIRSF" id="PIRSF038885">
    <property type="entry name" value="COB"/>
    <property type="match status" value="1"/>
</dbReference>
<dbReference type="AlphaFoldDB" id="G8Z5X0"/>
<feature type="transmembrane region" description="Helical" evidence="20">
    <location>
        <begin position="145"/>
        <end position="166"/>
    </location>
</feature>
<dbReference type="SUPFAM" id="SSF81342">
    <property type="entry name" value="Transmembrane di-heme cytochromes"/>
    <property type="match status" value="1"/>
</dbReference>
<comment type="subcellular location">
    <subcellularLocation>
        <location evidence="2">Mitochondrion inner membrane</location>
        <topology evidence="2">Multi-pass membrane protein</topology>
    </subcellularLocation>
</comment>
<dbReference type="EMBL" id="GU190524">
    <property type="protein sequence ID" value="ADM46685.1"/>
    <property type="molecule type" value="Genomic_DNA"/>
</dbReference>
<feature type="transmembrane region" description="Helical" evidence="20">
    <location>
        <begin position="113"/>
        <end position="133"/>
    </location>
</feature>
<dbReference type="InterPro" id="IPR048260">
    <property type="entry name" value="Cytochrome_b_C_euk/bac"/>
</dbReference>
<dbReference type="EMBL" id="GU190523">
    <property type="protein sequence ID" value="ADM46684.1"/>
    <property type="molecule type" value="Genomic_DNA"/>
</dbReference>
<evidence type="ECO:0000256" key="13">
    <source>
        <dbReference type="ARBA" id="ARBA00023004"/>
    </source>
</evidence>
<dbReference type="InterPro" id="IPR016174">
    <property type="entry name" value="Di-haem_cyt_TM"/>
</dbReference>
<keyword evidence="16 20" id="KW-0472">Membrane</keyword>
<proteinExistence type="inferred from homology"/>